<keyword evidence="2" id="KW-1185">Reference proteome</keyword>
<protein>
    <submittedName>
        <fullName evidence="1">Uncharacterized protein</fullName>
    </submittedName>
</protein>
<reference evidence="1" key="1">
    <citation type="submission" date="2020-06" db="EMBL/GenBank/DDBJ databases">
        <authorList>
            <person name="Li T."/>
            <person name="Hu X."/>
            <person name="Zhang T."/>
            <person name="Song X."/>
            <person name="Zhang H."/>
            <person name="Dai N."/>
            <person name="Sheng W."/>
            <person name="Hou X."/>
            <person name="Wei L."/>
        </authorList>
    </citation>
    <scope>NUCLEOTIDE SEQUENCE</scope>
    <source>
        <strain evidence="1">3651</strain>
        <tissue evidence="1">Leaf</tissue>
    </source>
</reference>
<reference evidence="1" key="2">
    <citation type="journal article" date="2024" name="Plant">
        <title>Genomic evolution and insights into agronomic trait innovations of Sesamum species.</title>
        <authorList>
            <person name="Miao H."/>
            <person name="Wang L."/>
            <person name="Qu L."/>
            <person name="Liu H."/>
            <person name="Sun Y."/>
            <person name="Le M."/>
            <person name="Wang Q."/>
            <person name="Wei S."/>
            <person name="Zheng Y."/>
            <person name="Lin W."/>
            <person name="Duan Y."/>
            <person name="Cao H."/>
            <person name="Xiong S."/>
            <person name="Wang X."/>
            <person name="Wei L."/>
            <person name="Li C."/>
            <person name="Ma Q."/>
            <person name="Ju M."/>
            <person name="Zhao R."/>
            <person name="Li G."/>
            <person name="Mu C."/>
            <person name="Tian Q."/>
            <person name="Mei H."/>
            <person name="Zhang T."/>
            <person name="Gao T."/>
            <person name="Zhang H."/>
        </authorList>
    </citation>
    <scope>NUCLEOTIDE SEQUENCE</scope>
    <source>
        <strain evidence="1">3651</strain>
    </source>
</reference>
<dbReference type="EMBL" id="JACGWO010000003">
    <property type="protein sequence ID" value="KAK4431002.1"/>
    <property type="molecule type" value="Genomic_DNA"/>
</dbReference>
<name>A0AAE1YJ09_9LAMI</name>
<dbReference type="AlphaFoldDB" id="A0AAE1YJ09"/>
<comment type="caution">
    <text evidence="1">The sequence shown here is derived from an EMBL/GenBank/DDBJ whole genome shotgun (WGS) entry which is preliminary data.</text>
</comment>
<proteinExistence type="predicted"/>
<evidence type="ECO:0000313" key="2">
    <source>
        <dbReference type="Proteomes" id="UP001293254"/>
    </source>
</evidence>
<gene>
    <name evidence="1" type="ORF">Salat_0862200</name>
</gene>
<evidence type="ECO:0000313" key="1">
    <source>
        <dbReference type="EMBL" id="KAK4431002.1"/>
    </source>
</evidence>
<sequence>MGASLQLYGLLSTPPYPYFRCYGCAPPWARNWWSLSLTIGCRNFVTCVIIWVMSRSIVKKGLRKVSRTWGRIRRTGHGCMPRQRAGGISNFGVVRDGGIGKQVAWEGDTLAPSDKGNHEEDDGTTRLMAATLSVSLESCIPKMAEPEQWAVTSDMMVEGAWSRLVCCFSAQGGDICASSGEKACF</sequence>
<organism evidence="1 2">
    <name type="scientific">Sesamum alatum</name>
    <dbReference type="NCBI Taxonomy" id="300844"/>
    <lineage>
        <taxon>Eukaryota</taxon>
        <taxon>Viridiplantae</taxon>
        <taxon>Streptophyta</taxon>
        <taxon>Embryophyta</taxon>
        <taxon>Tracheophyta</taxon>
        <taxon>Spermatophyta</taxon>
        <taxon>Magnoliopsida</taxon>
        <taxon>eudicotyledons</taxon>
        <taxon>Gunneridae</taxon>
        <taxon>Pentapetalae</taxon>
        <taxon>asterids</taxon>
        <taxon>lamiids</taxon>
        <taxon>Lamiales</taxon>
        <taxon>Pedaliaceae</taxon>
        <taxon>Sesamum</taxon>
    </lineage>
</organism>
<dbReference type="Proteomes" id="UP001293254">
    <property type="component" value="Unassembled WGS sequence"/>
</dbReference>
<accession>A0AAE1YJ09</accession>